<reference evidence="1" key="2">
    <citation type="submission" date="2015-06" db="UniProtKB">
        <authorList>
            <consortium name="EnsemblPlants"/>
        </authorList>
    </citation>
    <scope>IDENTIFICATION</scope>
    <source>
        <strain evidence="1">cv. Heinz 1706</strain>
    </source>
</reference>
<dbReference type="Gramene" id="Solyc02g014630.1.1">
    <property type="protein sequence ID" value="Solyc02g014630.1.1"/>
    <property type="gene ID" value="Solyc02g014630.1"/>
</dbReference>
<dbReference type="PhylomeDB" id="K4B4R2"/>
<evidence type="ECO:0000313" key="2">
    <source>
        <dbReference type="Proteomes" id="UP000004994"/>
    </source>
</evidence>
<organism evidence="1">
    <name type="scientific">Solanum lycopersicum</name>
    <name type="common">Tomato</name>
    <name type="synonym">Lycopersicon esculentum</name>
    <dbReference type="NCBI Taxonomy" id="4081"/>
    <lineage>
        <taxon>Eukaryota</taxon>
        <taxon>Viridiplantae</taxon>
        <taxon>Streptophyta</taxon>
        <taxon>Embryophyta</taxon>
        <taxon>Tracheophyta</taxon>
        <taxon>Spermatophyta</taxon>
        <taxon>Magnoliopsida</taxon>
        <taxon>eudicotyledons</taxon>
        <taxon>Gunneridae</taxon>
        <taxon>Pentapetalae</taxon>
        <taxon>asterids</taxon>
        <taxon>lamiids</taxon>
        <taxon>Solanales</taxon>
        <taxon>Solanaceae</taxon>
        <taxon>Solanoideae</taxon>
        <taxon>Solaneae</taxon>
        <taxon>Solanum</taxon>
        <taxon>Solanum subgen. Lycopersicon</taxon>
    </lineage>
</organism>
<reference evidence="1" key="1">
    <citation type="journal article" date="2012" name="Nature">
        <title>The tomato genome sequence provides insights into fleshy fruit evolution.</title>
        <authorList>
            <consortium name="Tomato Genome Consortium"/>
        </authorList>
    </citation>
    <scope>NUCLEOTIDE SEQUENCE [LARGE SCALE GENOMIC DNA]</scope>
    <source>
        <strain evidence="1">cv. Heinz 1706</strain>
    </source>
</reference>
<dbReference type="InParanoid" id="K4B4R2"/>
<protein>
    <submittedName>
        <fullName evidence="1">Uncharacterized protein</fullName>
    </submittedName>
</protein>
<dbReference type="Proteomes" id="UP000004994">
    <property type="component" value="Chromosome 2"/>
</dbReference>
<dbReference type="HOGENOM" id="CLU_1581229_0_0_1"/>
<dbReference type="PaxDb" id="4081-Solyc02g014630.1.1"/>
<proteinExistence type="predicted"/>
<dbReference type="AlphaFoldDB" id="K4B4R2"/>
<sequence length="169" mass="18426">MARSMCRSSRSESLGDALKAPGARVVRSRHRALRSCRLGGILTVSYLKLREPSWSAQRVTMVAYIEHSGNRASRSNSLGGALRASRLKIREPGWRAQPSHLKLWDLGCRAQGVATQAFLKFLVLGLCTQDNAPPSPVAWLVCSRHCSSSFECLGGTLIASCLSFRGLGR</sequence>
<keyword evidence="2" id="KW-1185">Reference proteome</keyword>
<name>K4B4R2_SOLLC</name>
<evidence type="ECO:0000313" key="1">
    <source>
        <dbReference type="EnsemblPlants" id="Solyc02g014630.1.1"/>
    </source>
</evidence>
<dbReference type="EnsemblPlants" id="Solyc02g014630.1.1">
    <property type="protein sequence ID" value="Solyc02g014630.1.1"/>
    <property type="gene ID" value="Solyc02g014630.1"/>
</dbReference>
<accession>K4B4R2</accession>